<dbReference type="InterPro" id="IPR002880">
    <property type="entry name" value="Pyrv_Fd/Flavodoxin_OxRdtase_N"/>
</dbReference>
<dbReference type="InterPro" id="IPR051457">
    <property type="entry name" value="2-oxoacid:Fd_oxidoreductase"/>
</dbReference>
<evidence type="ECO:0000256" key="1">
    <source>
        <dbReference type="ARBA" id="ARBA00023002"/>
    </source>
</evidence>
<dbReference type="NCBIfam" id="NF009589">
    <property type="entry name" value="PRK13030.1"/>
    <property type="match status" value="1"/>
</dbReference>
<dbReference type="InterPro" id="IPR002869">
    <property type="entry name" value="Pyrv_flavodox_OxRed_cen"/>
</dbReference>
<dbReference type="SUPFAM" id="SSF53323">
    <property type="entry name" value="Pyruvate-ferredoxin oxidoreductase, PFOR, domain III"/>
    <property type="match status" value="1"/>
</dbReference>
<feature type="domain" description="Pyruvate/ketoisovalerate oxidoreductase catalytic" evidence="2">
    <location>
        <begin position="722"/>
        <end position="911"/>
    </location>
</feature>
<evidence type="ECO:0000313" key="4">
    <source>
        <dbReference type="EMBL" id="TCZ63006.1"/>
    </source>
</evidence>
<dbReference type="NCBIfam" id="NF009588">
    <property type="entry name" value="PRK13029.1"/>
    <property type="match status" value="1"/>
</dbReference>
<dbReference type="InterPro" id="IPR019752">
    <property type="entry name" value="Pyrv/ketoisovalerate_OxRed_cat"/>
</dbReference>
<protein>
    <submittedName>
        <fullName evidence="4">Indolepyruvate ferredoxin oxidoreductase family protein</fullName>
    </submittedName>
</protein>
<keyword evidence="1" id="KW-0560">Oxidoreductase</keyword>
<reference evidence="4 5" key="1">
    <citation type="submission" date="2019-03" db="EMBL/GenBank/DDBJ databases">
        <title>Paracraurococcus aquatilis NE82 genome sequence.</title>
        <authorList>
            <person name="Zhao Y."/>
            <person name="Du Z."/>
        </authorList>
    </citation>
    <scope>NUCLEOTIDE SEQUENCE [LARGE SCALE GENOMIC DNA]</scope>
    <source>
        <strain evidence="4 5">NE82</strain>
    </source>
</reference>
<sequence>MGSIQRPEATLEDRWEKAGEALLLTGIQALVRLPLVRRQLDRAMGWNTAGYISGYRGSPLGTYDQQLLKQQKRLAEHDIVFRPGLNEDLAATAIWGTQQVALYGNQRFDGVFGIWYGKGPGVDRSGDALRHANSAGTAPRGGVLALAGDDPSCKSSTITSGCEYSFMDVEMPVLDPAGVTEILDFGLKAIDMSRFAGLWVGMKCVAETMDGAGTVLVDPAAYAGVTPDFAFPADGVHIRLRDHAIPQEERLRHFKLPAALAFARANGLNRIVMDSPNARFGIAARGRGYATLRQALHDAGITEELARMAGLRIWKVGLAWPLDAEGARQFARGLEEVMVVEDRRPVIEPQLRDALYHLDERPRITGKRDEQGRRLLSDLTELDTGAVLRALAARLPEELQTEQLRERIRQLDRIAQLQMPPIHDRTPHFCPGCPHNTSTRVPEGSHAMAGIGCHTLAIYMDRQTDLYTHMGAEGMPWLGMAPFVTERHMFVNIGDGTYAHSGSLAVRQAIAAGATMTYKILVNSAVAMTGGQTVDGELGVPEIAAQMAAEGARKIVVVSDDPERHQGDARMPRGTEYRHRRELDLVQRELREVPGVTVLIYDQQCATERRRKRKRGTQAAAVKRVAINPRVCEDCGDCSRTSNCLAVEPVETPFGRRRQIDQSACNQDLSCVEGFCPSFVTLVGAEPVRKAPPVTDGTLPEPARPEVRAGEPAFNILLAGVGGQGVTALSAILGMAAHLEGRPSRSVDMLGLAQKGGGVFAQLRIGRVGAAPEAIEAPRIGMGQADLLLSADMVVAHGRTARPLLGADRTVAVLNADLQPTAQFVKDTSTRYDREGMLASIRDACREVVTVPGVQAVEEALGDLIYLNVWLLGIAYQRGLVPLSAEAIERALELNGAQVERNKAAFALGRQAALAPPAPVTPEGETLDALIARRVADLTGYQSARYARGYASFVAKVRAAEGAAVPGKERLTRAVAQQLYRLMAYKDEYEVARLHSLPEWQAFLDGQFTGTQRVELNLAPPMLARPDPVTGLPRKIAFGPWMQGALRWLRHGKRLRGTPLDPFGRTEERRMERALIGEYRAGIERLLRLLSPATHAKVCEWAEAAAGIKGYGHIKARNTAAARERMAAIEAEIAGPAAKPVPMAAE</sequence>
<feature type="domain" description="DUF6537" evidence="3">
    <location>
        <begin position="927"/>
        <end position="1127"/>
    </location>
</feature>
<evidence type="ECO:0000259" key="3">
    <source>
        <dbReference type="Pfam" id="PF20169"/>
    </source>
</evidence>
<dbReference type="Gene3D" id="3.40.50.970">
    <property type="match status" value="1"/>
</dbReference>
<name>A0A4R4DSR1_9PROT</name>
<dbReference type="Proteomes" id="UP000295023">
    <property type="component" value="Unassembled WGS sequence"/>
</dbReference>
<dbReference type="InterPro" id="IPR029061">
    <property type="entry name" value="THDP-binding"/>
</dbReference>
<dbReference type="Gene3D" id="3.40.920.10">
    <property type="entry name" value="Pyruvate-ferredoxin oxidoreductase, PFOR, domain III"/>
    <property type="match status" value="1"/>
</dbReference>
<proteinExistence type="predicted"/>
<dbReference type="OrthoDB" id="9803617at2"/>
<dbReference type="RefSeq" id="WP_132288770.1">
    <property type="nucleotide sequence ID" value="NZ_SKBM01000009.1"/>
</dbReference>
<keyword evidence="5" id="KW-1185">Reference proteome</keyword>
<organism evidence="4 5">
    <name type="scientific">Roseicella aquatilis</name>
    <dbReference type="NCBI Taxonomy" id="2527868"/>
    <lineage>
        <taxon>Bacteria</taxon>
        <taxon>Pseudomonadati</taxon>
        <taxon>Pseudomonadota</taxon>
        <taxon>Alphaproteobacteria</taxon>
        <taxon>Acetobacterales</taxon>
        <taxon>Roseomonadaceae</taxon>
        <taxon>Roseicella</taxon>
    </lineage>
</organism>
<dbReference type="AlphaFoldDB" id="A0A4R4DSR1"/>
<dbReference type="PANTHER" id="PTHR48084">
    <property type="entry name" value="2-OXOGLUTARATE OXIDOREDUCTASE SUBUNIT KORB-RELATED"/>
    <property type="match status" value="1"/>
</dbReference>
<dbReference type="EMBL" id="SKBM01000009">
    <property type="protein sequence ID" value="TCZ63006.1"/>
    <property type="molecule type" value="Genomic_DNA"/>
</dbReference>
<keyword evidence="4" id="KW-0670">Pyruvate</keyword>
<gene>
    <name evidence="4" type="ORF">EXY23_11570</name>
</gene>
<dbReference type="PANTHER" id="PTHR48084:SF3">
    <property type="entry name" value="SUBUNIT OF PYRUVATE:FLAVODOXIN OXIDOREDUCTASE"/>
    <property type="match status" value="1"/>
</dbReference>
<dbReference type="Pfam" id="PF01558">
    <property type="entry name" value="POR"/>
    <property type="match status" value="1"/>
</dbReference>
<evidence type="ECO:0000313" key="5">
    <source>
        <dbReference type="Proteomes" id="UP000295023"/>
    </source>
</evidence>
<evidence type="ECO:0000259" key="2">
    <source>
        <dbReference type="Pfam" id="PF01558"/>
    </source>
</evidence>
<dbReference type="Pfam" id="PF20169">
    <property type="entry name" value="DUF6537"/>
    <property type="match status" value="1"/>
</dbReference>
<accession>A0A4R4DSR1</accession>
<comment type="caution">
    <text evidence="4">The sequence shown here is derived from an EMBL/GenBank/DDBJ whole genome shotgun (WGS) entry which is preliminary data.</text>
</comment>
<dbReference type="InterPro" id="IPR046667">
    <property type="entry name" value="DUF6537"/>
</dbReference>
<dbReference type="CDD" id="cd07034">
    <property type="entry name" value="TPP_PYR_PFOR_IOR-alpha_like"/>
    <property type="match status" value="1"/>
</dbReference>
<dbReference type="SUPFAM" id="SSF52518">
    <property type="entry name" value="Thiamin diphosphate-binding fold (THDP-binding)"/>
    <property type="match status" value="2"/>
</dbReference>
<dbReference type="GO" id="GO:0016903">
    <property type="term" value="F:oxidoreductase activity, acting on the aldehyde or oxo group of donors"/>
    <property type="evidence" value="ECO:0007669"/>
    <property type="project" value="InterPro"/>
</dbReference>